<name>A0AAV4SWI7_CAEEX</name>
<sequence length="92" mass="10515">MPDHIRQHKISGKIKYTILDIPKQGKPFAPGAPVPIRNPVLQDFSISCFIPSYKSDIPFLLSHGNLREAFRLRKIGPDKIQQEYFRLTGVLD</sequence>
<accession>A0AAV4SWI7</accession>
<evidence type="ECO:0000313" key="2">
    <source>
        <dbReference type="Proteomes" id="UP001054945"/>
    </source>
</evidence>
<gene>
    <name evidence="1" type="ORF">CEXT_660961</name>
</gene>
<proteinExistence type="predicted"/>
<dbReference type="EMBL" id="BPLR01010285">
    <property type="protein sequence ID" value="GIY38299.1"/>
    <property type="molecule type" value="Genomic_DNA"/>
</dbReference>
<organism evidence="1 2">
    <name type="scientific">Caerostris extrusa</name>
    <name type="common">Bark spider</name>
    <name type="synonym">Caerostris bankana</name>
    <dbReference type="NCBI Taxonomy" id="172846"/>
    <lineage>
        <taxon>Eukaryota</taxon>
        <taxon>Metazoa</taxon>
        <taxon>Ecdysozoa</taxon>
        <taxon>Arthropoda</taxon>
        <taxon>Chelicerata</taxon>
        <taxon>Arachnida</taxon>
        <taxon>Araneae</taxon>
        <taxon>Araneomorphae</taxon>
        <taxon>Entelegynae</taxon>
        <taxon>Araneoidea</taxon>
        <taxon>Araneidae</taxon>
        <taxon>Caerostris</taxon>
    </lineage>
</organism>
<evidence type="ECO:0000313" key="1">
    <source>
        <dbReference type="EMBL" id="GIY38299.1"/>
    </source>
</evidence>
<reference evidence="1 2" key="1">
    <citation type="submission" date="2021-06" db="EMBL/GenBank/DDBJ databases">
        <title>Caerostris extrusa draft genome.</title>
        <authorList>
            <person name="Kono N."/>
            <person name="Arakawa K."/>
        </authorList>
    </citation>
    <scope>NUCLEOTIDE SEQUENCE [LARGE SCALE GENOMIC DNA]</scope>
</reference>
<dbReference type="Proteomes" id="UP001054945">
    <property type="component" value="Unassembled WGS sequence"/>
</dbReference>
<keyword evidence="2" id="KW-1185">Reference proteome</keyword>
<dbReference type="AlphaFoldDB" id="A0AAV4SWI7"/>
<comment type="caution">
    <text evidence="1">The sequence shown here is derived from an EMBL/GenBank/DDBJ whole genome shotgun (WGS) entry which is preliminary data.</text>
</comment>
<protein>
    <submittedName>
        <fullName evidence="1">Uncharacterized protein</fullName>
    </submittedName>
</protein>